<dbReference type="AlphaFoldDB" id="A0A3N1CYK5"/>
<evidence type="ECO:0000313" key="3">
    <source>
        <dbReference type="Proteomes" id="UP000272400"/>
    </source>
</evidence>
<dbReference type="EMBL" id="RJKE01000001">
    <property type="protein sequence ID" value="ROO86363.1"/>
    <property type="molecule type" value="Genomic_DNA"/>
</dbReference>
<feature type="transmembrane region" description="Helical" evidence="1">
    <location>
        <begin position="37"/>
        <end position="56"/>
    </location>
</feature>
<keyword evidence="1" id="KW-0812">Transmembrane</keyword>
<evidence type="ECO:0000313" key="2">
    <source>
        <dbReference type="EMBL" id="ROO86363.1"/>
    </source>
</evidence>
<keyword evidence="3" id="KW-1185">Reference proteome</keyword>
<comment type="caution">
    <text evidence="2">The sequence shown here is derived from an EMBL/GenBank/DDBJ whole genome shotgun (WGS) entry which is preliminary data.</text>
</comment>
<keyword evidence="1" id="KW-1133">Transmembrane helix</keyword>
<proteinExistence type="predicted"/>
<organism evidence="2 3">
    <name type="scientific">Actinocorallia herbida</name>
    <dbReference type="NCBI Taxonomy" id="58109"/>
    <lineage>
        <taxon>Bacteria</taxon>
        <taxon>Bacillati</taxon>
        <taxon>Actinomycetota</taxon>
        <taxon>Actinomycetes</taxon>
        <taxon>Streptosporangiales</taxon>
        <taxon>Thermomonosporaceae</taxon>
        <taxon>Actinocorallia</taxon>
    </lineage>
</organism>
<gene>
    <name evidence="2" type="ORF">EDD29_3927</name>
</gene>
<keyword evidence="1" id="KW-0472">Membrane</keyword>
<accession>A0A3N1CYK5</accession>
<feature type="transmembrane region" description="Helical" evidence="1">
    <location>
        <begin position="7"/>
        <end position="25"/>
    </location>
</feature>
<sequence>MLAAVQVLSVLGGAVLGVFPAGWMLLTGVNVTLPVPWRLVGLIVAMVLVVAALTAVRSVPGGRRLLERVRRRGRPCRSGARAPLRAAGCRVVSRW</sequence>
<dbReference type="Proteomes" id="UP000272400">
    <property type="component" value="Unassembled WGS sequence"/>
</dbReference>
<evidence type="ECO:0000256" key="1">
    <source>
        <dbReference type="SAM" id="Phobius"/>
    </source>
</evidence>
<protein>
    <submittedName>
        <fullName evidence="2">Uncharacterized protein</fullName>
    </submittedName>
</protein>
<name>A0A3N1CYK5_9ACTN</name>
<reference evidence="2 3" key="1">
    <citation type="submission" date="2018-11" db="EMBL/GenBank/DDBJ databases">
        <title>Sequencing the genomes of 1000 actinobacteria strains.</title>
        <authorList>
            <person name="Klenk H.-P."/>
        </authorList>
    </citation>
    <scope>NUCLEOTIDE SEQUENCE [LARGE SCALE GENOMIC DNA]</scope>
    <source>
        <strain evidence="2 3">DSM 44254</strain>
    </source>
</reference>